<dbReference type="EMBL" id="CAEZXR010000276">
    <property type="protein sequence ID" value="CAB4722254.1"/>
    <property type="molecule type" value="Genomic_DNA"/>
</dbReference>
<name>A0A6J6RM10_9ZZZZ</name>
<accession>A0A6J6RM10</accession>
<dbReference type="InterPro" id="IPR014917">
    <property type="entry name" value="DUF1800"/>
</dbReference>
<reference evidence="1" key="1">
    <citation type="submission" date="2020-05" db="EMBL/GenBank/DDBJ databases">
        <authorList>
            <person name="Chiriac C."/>
            <person name="Salcher M."/>
            <person name="Ghai R."/>
            <person name="Kavagutti S V."/>
        </authorList>
    </citation>
    <scope>NUCLEOTIDE SEQUENCE</scope>
</reference>
<organism evidence="1">
    <name type="scientific">freshwater metagenome</name>
    <dbReference type="NCBI Taxonomy" id="449393"/>
    <lineage>
        <taxon>unclassified sequences</taxon>
        <taxon>metagenomes</taxon>
        <taxon>ecological metagenomes</taxon>
    </lineage>
</organism>
<gene>
    <name evidence="1" type="ORF">UFOPK2579_02063</name>
</gene>
<dbReference type="AlphaFoldDB" id="A0A6J6RM10"/>
<evidence type="ECO:0000313" key="1">
    <source>
        <dbReference type="EMBL" id="CAB4722254.1"/>
    </source>
</evidence>
<proteinExistence type="predicted"/>
<sequence>MVIGSAGAAEAAADWTPGSYPATAVPDTATLHLANRFSYGATPALIAEMKAAGGWMAWFDKQLASAYDGAATNLADWWPDLQRSPASLYQRQASSTRSGYAVMVDYVNRTMTRRLISPRPVLEVMTDFWENHLHVPANGELPFIWRASYGEMIRAGALGRFDDLLVAAISHPAMQLYLNGVGSTKAHPNENLARELLELHTMGVGTFTESDVKATARLLTGWIMSPTTGLLSFASERHSTGLISILGFVDDNLSTDGRVAQEKLLRYLAVQPATAQRIARKLVVRFVRDDAPADLVARLAKVYLDNGTAIQPVIRALVASPEFAASAGLKLRDPGEDVLASMRLLRATVTAPTSTTSIANLLGYGARDLGLAPLTWPAPNGAPQVNSAWATASRASASLQLHARLVSGTYPTAGVIAPAKSWLPALPLAFRDLVDHLHRSMHLRPSTSTALQACCEATGLTPITPVSTTHPVLTTGWPALLGALLDLPAFYQR</sequence>
<dbReference type="Pfam" id="PF08811">
    <property type="entry name" value="DUF1800"/>
    <property type="match status" value="1"/>
</dbReference>
<protein>
    <submittedName>
        <fullName evidence="1">Unannotated protein</fullName>
    </submittedName>
</protein>